<accession>T1IE81</accession>
<keyword evidence="2" id="KW-1185">Reference proteome</keyword>
<dbReference type="HOGENOM" id="CLU_1742794_0_0_1"/>
<evidence type="ECO:0000313" key="2">
    <source>
        <dbReference type="Proteomes" id="UP000015103"/>
    </source>
</evidence>
<sequence length="150" mass="18457">MKPYWPPGRNRRLKLWKRSSFWTKCKIYLLPFIEDYRLLSEQIPYPFILKLFINFVLLLVLLSPIIIIIFMVIITIAPFQILLKDYPLFQRYSIVNTIEESFMTPIKPEQETLMYLMWRYYFHKYVSMTSILDVIPLIKEMYSYFWLEDM</sequence>
<proteinExistence type="predicted"/>
<dbReference type="Proteomes" id="UP000015103">
    <property type="component" value="Unassembled WGS sequence"/>
</dbReference>
<dbReference type="InParanoid" id="T1IE81"/>
<dbReference type="VEuPathDB" id="VectorBase:RPRC014601"/>
<reference evidence="1" key="1">
    <citation type="submission" date="2015-05" db="UniProtKB">
        <authorList>
            <consortium name="EnsemblMetazoa"/>
        </authorList>
    </citation>
    <scope>IDENTIFICATION</scope>
</reference>
<dbReference type="AlphaFoldDB" id="T1IE81"/>
<dbReference type="GeneID" id="141451597"/>
<protein>
    <submittedName>
        <fullName evidence="1">Uncharacterized protein</fullName>
    </submittedName>
</protein>
<dbReference type="EnsemblMetazoa" id="RPRC014601-RA">
    <property type="protein sequence ID" value="RPRC014601-PA"/>
    <property type="gene ID" value="RPRC014601"/>
</dbReference>
<organism evidence="1 2">
    <name type="scientific">Rhodnius prolixus</name>
    <name type="common">Triatomid bug</name>
    <dbReference type="NCBI Taxonomy" id="13249"/>
    <lineage>
        <taxon>Eukaryota</taxon>
        <taxon>Metazoa</taxon>
        <taxon>Ecdysozoa</taxon>
        <taxon>Arthropoda</taxon>
        <taxon>Hexapoda</taxon>
        <taxon>Insecta</taxon>
        <taxon>Pterygota</taxon>
        <taxon>Neoptera</taxon>
        <taxon>Paraneoptera</taxon>
        <taxon>Hemiptera</taxon>
        <taxon>Heteroptera</taxon>
        <taxon>Panheteroptera</taxon>
        <taxon>Cimicomorpha</taxon>
        <taxon>Reduviidae</taxon>
        <taxon>Triatominae</taxon>
        <taxon>Rhodnius</taxon>
    </lineage>
</organism>
<dbReference type="EMBL" id="ACPB03011417">
    <property type="status" value="NOT_ANNOTATED_CDS"/>
    <property type="molecule type" value="Genomic_DNA"/>
</dbReference>
<dbReference type="RefSeq" id="XP_073979155.1">
    <property type="nucleotide sequence ID" value="XM_074123054.1"/>
</dbReference>
<evidence type="ECO:0000313" key="1">
    <source>
        <dbReference type="EnsemblMetazoa" id="RPRC014601-PA"/>
    </source>
</evidence>
<name>T1IE81_RHOPR</name>